<dbReference type="PROSITE" id="PS51736">
    <property type="entry name" value="RECOMBINASES_3"/>
    <property type="match status" value="1"/>
</dbReference>
<sequence length="191" mass="22190">MANIAYVRATSVDQNADRQTEALQKYHIDKWFSDKVYEKNKTDRKQLRDMLEWVREGDTVYVFNFSSLARSTKDLLFIVEKLNEKNVHLISMKENLDTSTPNGKLMVAMIADINEFEHQNLLERQAEGIAIAKKKGVYKGRKRIEIKDFGNYYDAYMNREISKSGIAKKLNVSRPTVDRLIKEYKDGVNGD</sequence>
<evidence type="ECO:0000259" key="2">
    <source>
        <dbReference type="PROSITE" id="PS51736"/>
    </source>
</evidence>
<dbReference type="InterPro" id="IPR006119">
    <property type="entry name" value="Resolv_N"/>
</dbReference>
<evidence type="ECO:0000313" key="4">
    <source>
        <dbReference type="Proteomes" id="UP001457898"/>
    </source>
</evidence>
<dbReference type="PANTHER" id="PTHR30461:SF26">
    <property type="entry name" value="RESOLVASE HOMOLOG YNEB"/>
    <property type="match status" value="1"/>
</dbReference>
<dbReference type="InterPro" id="IPR036162">
    <property type="entry name" value="Resolvase-like_N_sf"/>
</dbReference>
<accession>A0ABV1DPQ5</accession>
<keyword evidence="4" id="KW-1185">Reference proteome</keyword>
<comment type="similarity">
    <text evidence="1">Belongs to the site-specific recombinase resolvase family.</text>
</comment>
<dbReference type="Gene3D" id="1.10.10.60">
    <property type="entry name" value="Homeodomain-like"/>
    <property type="match status" value="1"/>
</dbReference>
<name>A0ABV1DPQ5_9FIRM</name>
<evidence type="ECO:0000313" key="3">
    <source>
        <dbReference type="EMBL" id="MEQ2431607.1"/>
    </source>
</evidence>
<dbReference type="InterPro" id="IPR050639">
    <property type="entry name" value="SSR_resolvase"/>
</dbReference>
<dbReference type="RefSeq" id="WP_115623654.1">
    <property type="nucleotide sequence ID" value="NZ_JBBMFP010000009.1"/>
</dbReference>
<protein>
    <submittedName>
        <fullName evidence="3">Recombinase family protein</fullName>
    </submittedName>
</protein>
<dbReference type="SMART" id="SM00857">
    <property type="entry name" value="Resolvase"/>
    <property type="match status" value="1"/>
</dbReference>
<comment type="caution">
    <text evidence="3">The sequence shown here is derived from an EMBL/GenBank/DDBJ whole genome shotgun (WGS) entry which is preliminary data.</text>
</comment>
<dbReference type="SUPFAM" id="SSF53041">
    <property type="entry name" value="Resolvase-like"/>
    <property type="match status" value="1"/>
</dbReference>
<gene>
    <name evidence="3" type="ORF">WMO65_11385</name>
</gene>
<evidence type="ECO:0000256" key="1">
    <source>
        <dbReference type="ARBA" id="ARBA00009913"/>
    </source>
</evidence>
<reference evidence="3 4" key="1">
    <citation type="submission" date="2024-03" db="EMBL/GenBank/DDBJ databases">
        <title>Human intestinal bacterial collection.</title>
        <authorList>
            <person name="Pauvert C."/>
            <person name="Hitch T.C.A."/>
            <person name="Clavel T."/>
        </authorList>
    </citation>
    <scope>NUCLEOTIDE SEQUENCE [LARGE SCALE GENOMIC DNA]</scope>
    <source>
        <strain evidence="3 4">CLA-SR-H028</strain>
    </source>
</reference>
<dbReference type="Pfam" id="PF00239">
    <property type="entry name" value="Resolvase"/>
    <property type="match status" value="1"/>
</dbReference>
<dbReference type="EMBL" id="JBBMFP010000009">
    <property type="protein sequence ID" value="MEQ2431607.1"/>
    <property type="molecule type" value="Genomic_DNA"/>
</dbReference>
<organism evidence="3 4">
    <name type="scientific">Blautia caccae</name>
    <dbReference type="NCBI Taxonomy" id="3133175"/>
    <lineage>
        <taxon>Bacteria</taxon>
        <taxon>Bacillati</taxon>
        <taxon>Bacillota</taxon>
        <taxon>Clostridia</taxon>
        <taxon>Lachnospirales</taxon>
        <taxon>Lachnospiraceae</taxon>
        <taxon>Blautia</taxon>
    </lineage>
</organism>
<feature type="domain" description="Resolvase/invertase-type recombinase catalytic" evidence="2">
    <location>
        <begin position="2"/>
        <end position="136"/>
    </location>
</feature>
<dbReference type="Proteomes" id="UP001457898">
    <property type="component" value="Unassembled WGS sequence"/>
</dbReference>
<dbReference type="CDD" id="cd03768">
    <property type="entry name" value="SR_ResInv"/>
    <property type="match status" value="1"/>
</dbReference>
<dbReference type="PANTHER" id="PTHR30461">
    <property type="entry name" value="DNA-INVERTASE FROM LAMBDOID PROPHAGE"/>
    <property type="match status" value="1"/>
</dbReference>
<proteinExistence type="inferred from homology"/>
<dbReference type="Gene3D" id="3.40.50.1390">
    <property type="entry name" value="Resolvase, N-terminal catalytic domain"/>
    <property type="match status" value="1"/>
</dbReference>